<evidence type="ECO:0000313" key="2">
    <source>
        <dbReference type="EMBL" id="TET81288.1"/>
    </source>
</evidence>
<feature type="domain" description="Pyruvate:ferredoxin oxidoreductase core" evidence="1">
    <location>
        <begin position="1"/>
        <end position="56"/>
    </location>
</feature>
<evidence type="ECO:0000313" key="3">
    <source>
        <dbReference type="Proteomes" id="UP000315534"/>
    </source>
</evidence>
<dbReference type="AlphaFoldDB" id="A0A523XPR3"/>
<dbReference type="Pfam" id="PF17147">
    <property type="entry name" value="PFOR_II"/>
    <property type="match status" value="1"/>
</dbReference>
<proteinExistence type="predicted"/>
<reference evidence="2 3" key="1">
    <citation type="submission" date="2019-03" db="EMBL/GenBank/DDBJ databases">
        <title>Metabolic potential of uncultured bacteria and archaea associated with petroleum seepage in deep-sea sediments.</title>
        <authorList>
            <person name="Dong X."/>
            <person name="Hubert C."/>
        </authorList>
    </citation>
    <scope>NUCLEOTIDE SEQUENCE [LARGE SCALE GENOMIC DNA]</scope>
    <source>
        <strain evidence="2">E29_bin36</strain>
    </source>
</reference>
<feature type="non-terminal residue" evidence="2">
    <location>
        <position position="1"/>
    </location>
</feature>
<dbReference type="Gene3D" id="3.40.50.920">
    <property type="match status" value="1"/>
</dbReference>
<dbReference type="Proteomes" id="UP000315534">
    <property type="component" value="Unassembled WGS sequence"/>
</dbReference>
<comment type="caution">
    <text evidence="2">The sequence shown here is derived from an EMBL/GenBank/DDBJ whole genome shotgun (WGS) entry which is preliminary data.</text>
</comment>
<gene>
    <name evidence="2" type="ORF">E3J38_04180</name>
</gene>
<sequence length="64" mass="7240">WPFPKNKIAAIGKKVKKILVPEMNLGQLSREIERFVDCEVVSVSKVGGVSHRVSEIYSVIEHYT</sequence>
<dbReference type="EC" id="1.2.7.3" evidence="2"/>
<accession>A0A523XPR3</accession>
<dbReference type="InterPro" id="IPR033412">
    <property type="entry name" value="PFOR_II"/>
</dbReference>
<organism evidence="2 3">
    <name type="scientific">candidate division TA06 bacterium</name>
    <dbReference type="NCBI Taxonomy" id="2250710"/>
    <lineage>
        <taxon>Bacteria</taxon>
        <taxon>Bacteria division TA06</taxon>
    </lineage>
</organism>
<dbReference type="EMBL" id="SOIP01000255">
    <property type="protein sequence ID" value="TET81288.1"/>
    <property type="molecule type" value="Genomic_DNA"/>
</dbReference>
<keyword evidence="2" id="KW-0560">Oxidoreductase</keyword>
<evidence type="ECO:0000259" key="1">
    <source>
        <dbReference type="Pfam" id="PF17147"/>
    </source>
</evidence>
<dbReference type="SUPFAM" id="SSF52922">
    <property type="entry name" value="TK C-terminal domain-like"/>
    <property type="match status" value="1"/>
</dbReference>
<dbReference type="GO" id="GO:0047553">
    <property type="term" value="F:2-oxoglutarate synthase activity"/>
    <property type="evidence" value="ECO:0007669"/>
    <property type="project" value="UniProtKB-EC"/>
</dbReference>
<dbReference type="InterPro" id="IPR009014">
    <property type="entry name" value="Transketo_C/PFOR_II"/>
</dbReference>
<name>A0A523XPR3_UNCT6</name>
<protein>
    <submittedName>
        <fullName evidence="2">2-oxoacid:acceptor oxidoreductase subunit alpha</fullName>
        <ecNumber evidence="2">1.2.7.3</ecNumber>
    </submittedName>
</protein>